<evidence type="ECO:0000313" key="3">
    <source>
        <dbReference type="Proteomes" id="UP000294003"/>
    </source>
</evidence>
<protein>
    <submittedName>
        <fullName evidence="2">Uncharacterized protein</fullName>
    </submittedName>
</protein>
<organism evidence="2 3">
    <name type="scientific">Monosporascus cannonballus</name>
    <dbReference type="NCBI Taxonomy" id="155416"/>
    <lineage>
        <taxon>Eukaryota</taxon>
        <taxon>Fungi</taxon>
        <taxon>Dikarya</taxon>
        <taxon>Ascomycota</taxon>
        <taxon>Pezizomycotina</taxon>
        <taxon>Sordariomycetes</taxon>
        <taxon>Xylariomycetidae</taxon>
        <taxon>Xylariales</taxon>
        <taxon>Xylariales incertae sedis</taxon>
        <taxon>Monosporascus</taxon>
    </lineage>
</organism>
<sequence length="83" mass="9109">MSNRGNQDSTGGKAGRQIRASSSSGFCKGPDFDNLYQQIRSTDEESIKRRNSLADQYKSGFISRAWHKYVSGPAGPTAPRKPT</sequence>
<dbReference type="Proteomes" id="UP000294003">
    <property type="component" value="Unassembled WGS sequence"/>
</dbReference>
<feature type="compositionally biased region" description="Polar residues" evidence="1">
    <location>
        <begin position="1"/>
        <end position="10"/>
    </location>
</feature>
<evidence type="ECO:0000256" key="1">
    <source>
        <dbReference type="SAM" id="MobiDB-lite"/>
    </source>
</evidence>
<gene>
    <name evidence="2" type="ORF">DL762_005765</name>
</gene>
<reference evidence="2 3" key="1">
    <citation type="submission" date="2018-06" db="EMBL/GenBank/DDBJ databases">
        <title>Complete Genomes of Monosporascus.</title>
        <authorList>
            <person name="Robinson A.J."/>
            <person name="Natvig D.O."/>
        </authorList>
    </citation>
    <scope>NUCLEOTIDE SEQUENCE [LARGE SCALE GENOMIC DNA]</scope>
    <source>
        <strain evidence="2 3">CBS 609.92</strain>
    </source>
</reference>
<evidence type="ECO:0000313" key="2">
    <source>
        <dbReference type="EMBL" id="RYO84258.1"/>
    </source>
</evidence>
<comment type="caution">
    <text evidence="2">The sequence shown here is derived from an EMBL/GenBank/DDBJ whole genome shotgun (WGS) entry which is preliminary data.</text>
</comment>
<name>A0ABY0H8K3_9PEZI</name>
<accession>A0ABY0H8K3</accession>
<dbReference type="EMBL" id="QJNS01000167">
    <property type="protein sequence ID" value="RYO84258.1"/>
    <property type="molecule type" value="Genomic_DNA"/>
</dbReference>
<keyword evidence="3" id="KW-1185">Reference proteome</keyword>
<proteinExistence type="predicted"/>
<feature type="region of interest" description="Disordered" evidence="1">
    <location>
        <begin position="1"/>
        <end position="32"/>
    </location>
</feature>